<protein>
    <submittedName>
        <fullName evidence="2">Uncharacterized protein</fullName>
    </submittedName>
</protein>
<name>A0A974C274_XENLA</name>
<keyword evidence="1" id="KW-0472">Membrane</keyword>
<accession>A0A974C274</accession>
<evidence type="ECO:0000313" key="2">
    <source>
        <dbReference type="EMBL" id="OCT65183.1"/>
    </source>
</evidence>
<sequence length="165" mass="17749">MALSIRSHLMTVSFSAGGRNFLVCGGYSTRLGFFLLSGILLAPMDLGSVSLFSGIAPFCINTPVAEAQVLPFGRGHPRHILSVQQGFSLPAHFTAGLSSLPPSSISLCNLIPVMRCTCTINTCICLQFCFLVWAELIGLYLLISSIVLPHGSAYGTCYAYLYLTY</sequence>
<feature type="transmembrane region" description="Helical" evidence="1">
    <location>
        <begin position="21"/>
        <end position="42"/>
    </location>
</feature>
<keyword evidence="1" id="KW-0812">Transmembrane</keyword>
<proteinExistence type="predicted"/>
<dbReference type="EMBL" id="CM004481">
    <property type="protein sequence ID" value="OCT65183.1"/>
    <property type="molecule type" value="Genomic_DNA"/>
</dbReference>
<evidence type="ECO:0000313" key="3">
    <source>
        <dbReference type="Proteomes" id="UP000694892"/>
    </source>
</evidence>
<dbReference type="Proteomes" id="UP000694892">
    <property type="component" value="Chromosome 8S"/>
</dbReference>
<organism evidence="2 3">
    <name type="scientific">Xenopus laevis</name>
    <name type="common">African clawed frog</name>
    <dbReference type="NCBI Taxonomy" id="8355"/>
    <lineage>
        <taxon>Eukaryota</taxon>
        <taxon>Metazoa</taxon>
        <taxon>Chordata</taxon>
        <taxon>Craniata</taxon>
        <taxon>Vertebrata</taxon>
        <taxon>Euteleostomi</taxon>
        <taxon>Amphibia</taxon>
        <taxon>Batrachia</taxon>
        <taxon>Anura</taxon>
        <taxon>Pipoidea</taxon>
        <taxon>Pipidae</taxon>
        <taxon>Xenopodinae</taxon>
        <taxon>Xenopus</taxon>
        <taxon>Xenopus</taxon>
    </lineage>
</organism>
<reference evidence="3" key="1">
    <citation type="journal article" date="2016" name="Nature">
        <title>Genome evolution in the allotetraploid frog Xenopus laevis.</title>
        <authorList>
            <person name="Session A.M."/>
            <person name="Uno Y."/>
            <person name="Kwon T."/>
            <person name="Chapman J.A."/>
            <person name="Toyoda A."/>
            <person name="Takahashi S."/>
            <person name="Fukui A."/>
            <person name="Hikosaka A."/>
            <person name="Suzuki A."/>
            <person name="Kondo M."/>
            <person name="van Heeringen S.J."/>
            <person name="Quigley I."/>
            <person name="Heinz S."/>
            <person name="Ogino H."/>
            <person name="Ochi H."/>
            <person name="Hellsten U."/>
            <person name="Lyons J.B."/>
            <person name="Simakov O."/>
            <person name="Putnam N."/>
            <person name="Stites J."/>
            <person name="Kuroki Y."/>
            <person name="Tanaka T."/>
            <person name="Michiue T."/>
            <person name="Watanabe M."/>
            <person name="Bogdanovic O."/>
            <person name="Lister R."/>
            <person name="Georgiou G."/>
            <person name="Paranjpe S.S."/>
            <person name="van Kruijsbergen I."/>
            <person name="Shu S."/>
            <person name="Carlson J."/>
            <person name="Kinoshita T."/>
            <person name="Ohta Y."/>
            <person name="Mawaribuchi S."/>
            <person name="Jenkins J."/>
            <person name="Grimwood J."/>
            <person name="Schmutz J."/>
            <person name="Mitros T."/>
            <person name="Mozaffari S.V."/>
            <person name="Suzuki Y."/>
            <person name="Haramoto Y."/>
            <person name="Yamamoto T.S."/>
            <person name="Takagi C."/>
            <person name="Heald R."/>
            <person name="Miller K."/>
            <person name="Haudenschild C."/>
            <person name="Kitzman J."/>
            <person name="Nakayama T."/>
            <person name="Izutsu Y."/>
            <person name="Robert J."/>
            <person name="Fortriede J."/>
            <person name="Burns K."/>
            <person name="Lotay V."/>
            <person name="Karimi K."/>
            <person name="Yasuoka Y."/>
            <person name="Dichmann D.S."/>
            <person name="Flajnik M.F."/>
            <person name="Houston D.W."/>
            <person name="Shendure J."/>
            <person name="DuPasquier L."/>
            <person name="Vize P.D."/>
            <person name="Zorn A.M."/>
            <person name="Ito M."/>
            <person name="Marcotte E.M."/>
            <person name="Wallingford J.B."/>
            <person name="Ito Y."/>
            <person name="Asashima M."/>
            <person name="Ueno N."/>
            <person name="Matsuda Y."/>
            <person name="Veenstra G.J."/>
            <person name="Fujiyama A."/>
            <person name="Harland R.M."/>
            <person name="Taira M."/>
            <person name="Rokhsar D.S."/>
        </authorList>
    </citation>
    <scope>NUCLEOTIDE SEQUENCE [LARGE SCALE GENOMIC DNA]</scope>
    <source>
        <strain evidence="3">J</strain>
    </source>
</reference>
<evidence type="ECO:0000256" key="1">
    <source>
        <dbReference type="SAM" id="Phobius"/>
    </source>
</evidence>
<dbReference type="AlphaFoldDB" id="A0A974C274"/>
<gene>
    <name evidence="2" type="ORF">XELAEV_18041422mg</name>
</gene>
<keyword evidence="1" id="KW-1133">Transmembrane helix</keyword>